<dbReference type="EMBL" id="JABZMK010000042">
    <property type="protein sequence ID" value="MBF1129662.1"/>
    <property type="molecule type" value="Genomic_DNA"/>
</dbReference>
<dbReference type="AlphaFoldDB" id="A0A930FRE2"/>
<dbReference type="Proteomes" id="UP000757890">
    <property type="component" value="Unassembled WGS sequence"/>
</dbReference>
<name>A0A930FRE2_9FIRM</name>
<dbReference type="PANTHER" id="PTHR11203">
    <property type="entry name" value="CLEAVAGE AND POLYADENYLATION SPECIFICITY FACTOR FAMILY MEMBER"/>
    <property type="match status" value="1"/>
</dbReference>
<proteinExistence type="predicted"/>
<dbReference type="SMART" id="SM00849">
    <property type="entry name" value="Lactamase_B"/>
    <property type="match status" value="1"/>
</dbReference>
<sequence length="361" mass="40895">MEMDMQITIAGGCGDFGRSCFFVEGGRHAFIVDAGTSTDGLDRVPDLTAEQVARAEYLFITHSHRDHTGAIGYFESLGFAGSVLLTNQTYRQMKEKPGNTMILDSTAPELELERDFSFRWGRSGHCAGSVWYDISCEGKKLFFSGDYRSDDPFYVCDDAEGKTADVAVLDAAYPGDRTGADMRRSVLDKILELVWRGKPLLLPVPHFGRGLSIAAYFRNKGSMEIPVHMASGLYDEWLRLGRRKYFARQEVLALPNETFSLWDGKTIHDNGVYFLTDAQLSRSENRKLIERHPELSLLMTGSIHGYGKAKDYYESGRAELVLWPNHMTEREMWELAGKNHFRKIIPYHSTDRKPESDVFSL</sequence>
<organism evidence="2 3">
    <name type="scientific">Dialister invisus</name>
    <dbReference type="NCBI Taxonomy" id="218538"/>
    <lineage>
        <taxon>Bacteria</taxon>
        <taxon>Bacillati</taxon>
        <taxon>Bacillota</taxon>
        <taxon>Negativicutes</taxon>
        <taxon>Veillonellales</taxon>
        <taxon>Veillonellaceae</taxon>
        <taxon>Dialister</taxon>
    </lineage>
</organism>
<dbReference type="InterPro" id="IPR036866">
    <property type="entry name" value="RibonucZ/Hydroxyglut_hydro"/>
</dbReference>
<evidence type="ECO:0000313" key="2">
    <source>
        <dbReference type="EMBL" id="MBF1129662.1"/>
    </source>
</evidence>
<dbReference type="Gene3D" id="3.40.50.10890">
    <property type="match status" value="1"/>
</dbReference>
<dbReference type="GO" id="GO:0004521">
    <property type="term" value="F:RNA endonuclease activity"/>
    <property type="evidence" value="ECO:0007669"/>
    <property type="project" value="TreeGrafter"/>
</dbReference>
<evidence type="ECO:0000313" key="3">
    <source>
        <dbReference type="Proteomes" id="UP000757890"/>
    </source>
</evidence>
<dbReference type="Gene3D" id="3.60.15.10">
    <property type="entry name" value="Ribonuclease Z/Hydroxyacylglutathione hydrolase-like"/>
    <property type="match status" value="2"/>
</dbReference>
<evidence type="ECO:0000259" key="1">
    <source>
        <dbReference type="SMART" id="SM00849"/>
    </source>
</evidence>
<comment type="caution">
    <text evidence="2">The sequence shown here is derived from an EMBL/GenBank/DDBJ whole genome shotgun (WGS) entry which is preliminary data.</text>
</comment>
<reference evidence="2" key="1">
    <citation type="submission" date="2020-04" db="EMBL/GenBank/DDBJ databases">
        <title>Deep metagenomics examines the oral microbiome during advanced dental caries in children, revealing novel taxa and co-occurrences with host molecules.</title>
        <authorList>
            <person name="Baker J.L."/>
            <person name="Morton J.T."/>
            <person name="Dinis M."/>
            <person name="Alvarez R."/>
            <person name="Tran N.C."/>
            <person name="Knight R."/>
            <person name="Edlund A."/>
        </authorList>
    </citation>
    <scope>NUCLEOTIDE SEQUENCE</scope>
    <source>
        <strain evidence="2">JCVI_32_bin.14</strain>
    </source>
</reference>
<protein>
    <submittedName>
        <fullName evidence="2">MBL fold metallo-hydrolase</fullName>
    </submittedName>
</protein>
<gene>
    <name evidence="2" type="ORF">HXL70_06415</name>
</gene>
<dbReference type="PANTHER" id="PTHR11203:SF37">
    <property type="entry name" value="INTEGRATOR COMPLEX SUBUNIT 11"/>
    <property type="match status" value="1"/>
</dbReference>
<accession>A0A930FRE2</accession>
<dbReference type="InterPro" id="IPR050698">
    <property type="entry name" value="MBL"/>
</dbReference>
<dbReference type="InterPro" id="IPR001279">
    <property type="entry name" value="Metallo-B-lactamas"/>
</dbReference>
<dbReference type="SUPFAM" id="SSF56281">
    <property type="entry name" value="Metallo-hydrolase/oxidoreductase"/>
    <property type="match status" value="1"/>
</dbReference>
<feature type="domain" description="Metallo-beta-lactamase" evidence="1">
    <location>
        <begin position="17"/>
        <end position="198"/>
    </location>
</feature>
<dbReference type="Pfam" id="PF00753">
    <property type="entry name" value="Lactamase_B"/>
    <property type="match status" value="1"/>
</dbReference>